<dbReference type="AlphaFoldDB" id="A0A7W8D9P7"/>
<dbReference type="EMBL" id="JACHHP010000006">
    <property type="protein sequence ID" value="MBB5209357.1"/>
    <property type="molecule type" value="Genomic_DNA"/>
</dbReference>
<proteinExistence type="predicted"/>
<gene>
    <name evidence="1" type="ORF">HNQ52_002926</name>
</gene>
<accession>A0A7W8D9P7</accession>
<dbReference type="Proteomes" id="UP000521199">
    <property type="component" value="Unassembled WGS sequence"/>
</dbReference>
<comment type="caution">
    <text evidence="1">The sequence shown here is derived from an EMBL/GenBank/DDBJ whole genome shotgun (WGS) entry which is preliminary data.</text>
</comment>
<evidence type="ECO:0000313" key="2">
    <source>
        <dbReference type="Proteomes" id="UP000521199"/>
    </source>
</evidence>
<reference evidence="1 2" key="1">
    <citation type="submission" date="2020-08" db="EMBL/GenBank/DDBJ databases">
        <title>Genomic Encyclopedia of Type Strains, Phase IV (KMG-IV): sequencing the most valuable type-strain genomes for metagenomic binning, comparative biology and taxonomic classification.</title>
        <authorList>
            <person name="Goeker M."/>
        </authorList>
    </citation>
    <scope>NUCLEOTIDE SEQUENCE [LARGE SCALE GENOMIC DNA]</scope>
    <source>
        <strain evidence="1 2">DSM 24163</strain>
    </source>
</reference>
<organism evidence="1 2">
    <name type="scientific">Chiayiivirga flava</name>
    <dbReference type="NCBI Taxonomy" id="659595"/>
    <lineage>
        <taxon>Bacteria</taxon>
        <taxon>Pseudomonadati</taxon>
        <taxon>Pseudomonadota</taxon>
        <taxon>Gammaproteobacteria</taxon>
        <taxon>Lysobacterales</taxon>
        <taxon>Lysobacteraceae</taxon>
        <taxon>Chiayiivirga</taxon>
    </lineage>
</organism>
<keyword evidence="2" id="KW-1185">Reference proteome</keyword>
<name>A0A7W8D9P7_9GAMM</name>
<evidence type="ECO:0000313" key="1">
    <source>
        <dbReference type="EMBL" id="MBB5209357.1"/>
    </source>
</evidence>
<protein>
    <submittedName>
        <fullName evidence="1">Uncharacterized protein</fullName>
    </submittedName>
</protein>
<sequence>MHHTIALPPDDDPVCRASKHANPPHRRCLVRTPDAFSRLKKDSAGGAKTRCPERHWLPDRYFRLLLAKSQFTSGQKFSRYFGRALR</sequence>